<comment type="similarity">
    <text evidence="2">Belongs to the NAD(P)-dependent epimerase/dehydratase family.</text>
</comment>
<sequence length="299" mass="32543">MRRTLLTGAGGFTGRYVARLLAEQGHEVHGVVHVDDGQAIEGTVRLFEADLADGAAIAEVVAAVNPDHVVHLAGIAFVGHSDVEQIYRSNVVGTRQLLEALAGLKKPPRSVLLASSANVYGNSLEGELRETTPFAPVNDYAASKVAMEFVTSLYRDRLPLTIVRPFNYTGKGQSSQFLIPKLINHSRERAAWVELGNLDVGRDFSDVRMVADVYSRLLDAPTAPGKTLNVCSGESITLQEILELVRSLSGHSMEVRVNPALVRSNEVRVLRGSKSALEEVIGPIQPIPMEETLRWMLEA</sequence>
<evidence type="ECO:0000259" key="3">
    <source>
        <dbReference type="Pfam" id="PF01370"/>
    </source>
</evidence>
<dbReference type="PANTHER" id="PTHR43000">
    <property type="entry name" value="DTDP-D-GLUCOSE 4,6-DEHYDRATASE-RELATED"/>
    <property type="match status" value="1"/>
</dbReference>
<comment type="caution">
    <text evidence="4">The sequence shown here is derived from an EMBL/GenBank/DDBJ whole genome shotgun (WGS) entry which is preliminary data.</text>
</comment>
<dbReference type="RefSeq" id="WP_344698952.1">
    <property type="nucleotide sequence ID" value="NZ_BAABBM010000001.1"/>
</dbReference>
<organism evidence="4 5">
    <name type="scientific">Sphingomonas limnosediminicola</name>
    <dbReference type="NCBI Taxonomy" id="940133"/>
    <lineage>
        <taxon>Bacteria</taxon>
        <taxon>Pseudomonadati</taxon>
        <taxon>Pseudomonadota</taxon>
        <taxon>Alphaproteobacteria</taxon>
        <taxon>Sphingomonadales</taxon>
        <taxon>Sphingomonadaceae</taxon>
        <taxon>Sphingomonas</taxon>
    </lineage>
</organism>
<evidence type="ECO:0000313" key="5">
    <source>
        <dbReference type="Proteomes" id="UP001500827"/>
    </source>
</evidence>
<evidence type="ECO:0000256" key="2">
    <source>
        <dbReference type="ARBA" id="ARBA00007637"/>
    </source>
</evidence>
<dbReference type="EMBL" id="BAABBM010000001">
    <property type="protein sequence ID" value="GAA3896153.1"/>
    <property type="molecule type" value="Genomic_DNA"/>
</dbReference>
<dbReference type="Gene3D" id="3.40.50.720">
    <property type="entry name" value="NAD(P)-binding Rossmann-like Domain"/>
    <property type="match status" value="1"/>
</dbReference>
<keyword evidence="5" id="KW-1185">Reference proteome</keyword>
<dbReference type="Proteomes" id="UP001500827">
    <property type="component" value="Unassembled WGS sequence"/>
</dbReference>
<name>A0ABP7L8T5_9SPHN</name>
<dbReference type="Gene3D" id="3.90.25.10">
    <property type="entry name" value="UDP-galactose 4-epimerase, domain 1"/>
    <property type="match status" value="1"/>
</dbReference>
<evidence type="ECO:0000256" key="1">
    <source>
        <dbReference type="ARBA" id="ARBA00005125"/>
    </source>
</evidence>
<proteinExistence type="inferred from homology"/>
<evidence type="ECO:0000313" key="4">
    <source>
        <dbReference type="EMBL" id="GAA3896153.1"/>
    </source>
</evidence>
<dbReference type="InterPro" id="IPR036291">
    <property type="entry name" value="NAD(P)-bd_dom_sf"/>
</dbReference>
<reference evidence="5" key="1">
    <citation type="journal article" date="2019" name="Int. J. Syst. Evol. Microbiol.">
        <title>The Global Catalogue of Microorganisms (GCM) 10K type strain sequencing project: providing services to taxonomists for standard genome sequencing and annotation.</title>
        <authorList>
            <consortium name="The Broad Institute Genomics Platform"/>
            <consortium name="The Broad Institute Genome Sequencing Center for Infectious Disease"/>
            <person name="Wu L."/>
            <person name="Ma J."/>
        </authorList>
    </citation>
    <scope>NUCLEOTIDE SEQUENCE [LARGE SCALE GENOMIC DNA]</scope>
    <source>
        <strain evidence="5">JCM 17543</strain>
    </source>
</reference>
<feature type="domain" description="NAD-dependent epimerase/dehydratase" evidence="3">
    <location>
        <begin position="5"/>
        <end position="231"/>
    </location>
</feature>
<dbReference type="Pfam" id="PF01370">
    <property type="entry name" value="Epimerase"/>
    <property type="match status" value="1"/>
</dbReference>
<comment type="pathway">
    <text evidence="1">Bacterial outer membrane biogenesis; LPS O-antigen biosynthesis.</text>
</comment>
<accession>A0ABP7L8T5</accession>
<dbReference type="InterPro" id="IPR001509">
    <property type="entry name" value="Epimerase_deHydtase"/>
</dbReference>
<protein>
    <submittedName>
        <fullName evidence="4">NAD-dependent epimerase/dehydratase family protein</fullName>
    </submittedName>
</protein>
<dbReference type="SUPFAM" id="SSF51735">
    <property type="entry name" value="NAD(P)-binding Rossmann-fold domains"/>
    <property type="match status" value="1"/>
</dbReference>
<gene>
    <name evidence="4" type="ORF">GCM10022276_13940</name>
</gene>